<dbReference type="PANTHER" id="PTHR10887:SF365">
    <property type="entry name" value="HELICASE WITH ZINC FINGER DOMAIN-RELATED"/>
    <property type="match status" value="1"/>
</dbReference>
<dbReference type="Pfam" id="PF13086">
    <property type="entry name" value="AAA_11"/>
    <property type="match status" value="1"/>
</dbReference>
<dbReference type="Pfam" id="PF13087">
    <property type="entry name" value="AAA_12"/>
    <property type="match status" value="1"/>
</dbReference>
<dbReference type="InterPro" id="IPR041679">
    <property type="entry name" value="DNA2/NAM7-like_C"/>
</dbReference>
<gene>
    <name evidence="4" type="ORF">OJAV_G00043280</name>
</gene>
<dbReference type="InterPro" id="IPR045055">
    <property type="entry name" value="DNA2/NAM7-like"/>
</dbReference>
<dbReference type="EMBL" id="CM012441">
    <property type="protein sequence ID" value="RVE72873.1"/>
    <property type="molecule type" value="Genomic_DNA"/>
</dbReference>
<dbReference type="InterPro" id="IPR041677">
    <property type="entry name" value="DNA2/NAM7_AAA_11"/>
</dbReference>
<feature type="region of interest" description="Disordered" evidence="1">
    <location>
        <begin position="723"/>
        <end position="744"/>
    </location>
</feature>
<dbReference type="PANTHER" id="PTHR10887">
    <property type="entry name" value="DNA2/NAM7 HELICASE FAMILY"/>
    <property type="match status" value="1"/>
</dbReference>
<keyword evidence="5" id="KW-1185">Reference proteome</keyword>
<feature type="domain" description="DNA2/NAM7 helicase-like C-terminal" evidence="3">
    <location>
        <begin position="465"/>
        <end position="652"/>
    </location>
</feature>
<dbReference type="InterPro" id="IPR047187">
    <property type="entry name" value="SF1_C_Upf1"/>
</dbReference>
<evidence type="ECO:0000256" key="1">
    <source>
        <dbReference type="SAM" id="MobiDB-lite"/>
    </source>
</evidence>
<organism evidence="4 5">
    <name type="scientific">Oryzias javanicus</name>
    <name type="common">Javanese ricefish</name>
    <name type="synonym">Aplocheilus javanicus</name>
    <dbReference type="NCBI Taxonomy" id="123683"/>
    <lineage>
        <taxon>Eukaryota</taxon>
        <taxon>Metazoa</taxon>
        <taxon>Chordata</taxon>
        <taxon>Craniata</taxon>
        <taxon>Vertebrata</taxon>
        <taxon>Euteleostomi</taxon>
        <taxon>Actinopterygii</taxon>
        <taxon>Neopterygii</taxon>
        <taxon>Teleostei</taxon>
        <taxon>Neoteleostei</taxon>
        <taxon>Acanthomorphata</taxon>
        <taxon>Ovalentaria</taxon>
        <taxon>Atherinomorphae</taxon>
        <taxon>Beloniformes</taxon>
        <taxon>Adrianichthyidae</taxon>
        <taxon>Oryziinae</taxon>
        <taxon>Oryzias</taxon>
    </lineage>
</organism>
<dbReference type="GO" id="GO:0035194">
    <property type="term" value="P:regulatory ncRNA-mediated post-transcriptional gene silencing"/>
    <property type="evidence" value="ECO:0007669"/>
    <property type="project" value="TreeGrafter"/>
</dbReference>
<protein>
    <recommendedName>
        <fullName evidence="6">DNA2/NAM7 helicase-like C-terminal domain-containing protein</fullName>
    </recommendedName>
</protein>
<dbReference type="Proteomes" id="UP000283210">
    <property type="component" value="Chromosome 5"/>
</dbReference>
<dbReference type="GO" id="GO:0004386">
    <property type="term" value="F:helicase activity"/>
    <property type="evidence" value="ECO:0007669"/>
    <property type="project" value="InterPro"/>
</dbReference>
<accession>A0A3S2PQ59</accession>
<dbReference type="GO" id="GO:0043186">
    <property type="term" value="C:P granule"/>
    <property type="evidence" value="ECO:0007669"/>
    <property type="project" value="TreeGrafter"/>
</dbReference>
<evidence type="ECO:0008006" key="6">
    <source>
        <dbReference type="Google" id="ProtNLM"/>
    </source>
</evidence>
<proteinExistence type="predicted"/>
<dbReference type="GO" id="GO:0005829">
    <property type="term" value="C:cytosol"/>
    <property type="evidence" value="ECO:0007669"/>
    <property type="project" value="TreeGrafter"/>
</dbReference>
<evidence type="ECO:0000259" key="2">
    <source>
        <dbReference type="Pfam" id="PF13086"/>
    </source>
</evidence>
<evidence type="ECO:0000259" key="3">
    <source>
        <dbReference type="Pfam" id="PF13087"/>
    </source>
</evidence>
<evidence type="ECO:0000313" key="5">
    <source>
        <dbReference type="Proteomes" id="UP000283210"/>
    </source>
</evidence>
<dbReference type="InterPro" id="IPR027417">
    <property type="entry name" value="P-loop_NTPase"/>
</dbReference>
<evidence type="ECO:0000313" key="4">
    <source>
        <dbReference type="EMBL" id="RVE72873.1"/>
    </source>
</evidence>
<name>A0A3S2PQ59_ORYJA</name>
<dbReference type="AlphaFoldDB" id="A0A3S2PQ59"/>
<reference evidence="4 5" key="2">
    <citation type="submission" date="2019-01" db="EMBL/GenBank/DDBJ databases">
        <title>A chromosome length genome reference of the Java medaka (oryzias javanicus).</title>
        <authorList>
            <person name="Herpin A."/>
            <person name="Takehana Y."/>
            <person name="Naruse K."/>
            <person name="Ansai S."/>
            <person name="Kawaguchi M."/>
        </authorList>
    </citation>
    <scope>NUCLEOTIDE SEQUENCE [LARGE SCALE GENOMIC DNA]</scope>
    <source>
        <strain evidence="4">RS831</strain>
        <tissue evidence="4">Whole body</tissue>
    </source>
</reference>
<dbReference type="SUPFAM" id="SSF52540">
    <property type="entry name" value="P-loop containing nucleoside triphosphate hydrolases"/>
    <property type="match status" value="1"/>
</dbReference>
<sequence length="773" mass="89022">MRRAAEEKEIRSTMETRGFVSYNQRLLEEYTQSSNEEYIMSEQVDDVSIFCDKDLTVELENTDKPLRWTFKVETERQLQHVALLKQEPGAAFSLSDSSSVFYSPGNKFCTEDMYFHITVSFTCSHPGLYVQWLVLDFDMRPVLVRKLKVRVGLLSIDDEDPPSWNPGAMFQKTERWHRENRVIIPYSSRTEEQDKLSKEYKLPQMNYFRKYSQTKQPLLNNKNYREWMHQFLYAEENAQAQIVSSLNICGKITTMNMLKSPRFGMEFALHGELFGVITVPCKLTVDSPEATRELCKNRQNKVLICTHTNSSADLYIRNHFHSIISNENGRLRPLRIKSNKKGKALKATDEITLKYCLLSKDKHQFLPPTKDALDAHNVVVTTTSMAKHFHDLNLPEGYFTHILIDEASQMLECEALLALNLAGSNTRIALAGDHMQMGPQLFSVDDDRRSDYTLLTRLFHYYQGQLCDAAQKSRIIFNENYRSTKEIVEFASTHFYIGKNNAIKAAGNVPPPANNHALRFHHVRGECILDTTSKSWWNMQEVLEVAKVVKDILEQWPSTWGPKEQRSICVLSEGAQVWRIRKVLSRTFPEIIVETLANVQGKQFRAVIMTTVQTRDSLQSSYLPGLPLFSDARVLNTAMTRAQSQVVLVGDAAALSTFGKCSGIWKSFIDHCISNNSVGPKHYTKDFFERDVMEIVRFQKHESVNDSHILNDAILQELKDEYEQQQTEYSSDEESSEQQDIPSDVKGLIELCETQPRKYKRGKFFKETYTEAV</sequence>
<reference evidence="4 5" key="1">
    <citation type="submission" date="2018-11" db="EMBL/GenBank/DDBJ databases">
        <authorList>
            <person name="Lopez-Roques C."/>
            <person name="Donnadieu C."/>
            <person name="Bouchez O."/>
            <person name="Klopp C."/>
            <person name="Cabau C."/>
            <person name="Zahm M."/>
        </authorList>
    </citation>
    <scope>NUCLEOTIDE SEQUENCE [LARGE SCALE GENOMIC DNA]</scope>
    <source>
        <strain evidence="4">RS831</strain>
        <tissue evidence="4">Whole body</tissue>
    </source>
</reference>
<dbReference type="CDD" id="cd18808">
    <property type="entry name" value="SF1_C_Upf1"/>
    <property type="match status" value="1"/>
</dbReference>
<dbReference type="OrthoDB" id="2285229at2759"/>
<dbReference type="Gene3D" id="3.40.50.300">
    <property type="entry name" value="P-loop containing nucleotide triphosphate hydrolases"/>
    <property type="match status" value="2"/>
</dbReference>
<feature type="domain" description="DNA2/NAM7 helicase helicase" evidence="2">
    <location>
        <begin position="370"/>
        <end position="443"/>
    </location>
</feature>